<sequence length="48" mass="5487">MPNESATMFPEVGKAVRAASFYTLTRTENFQAHRHVLVNCLAMEKFIE</sequence>
<protein>
    <submittedName>
        <fullName evidence="1">Uncharacterized protein</fullName>
    </submittedName>
</protein>
<dbReference type="EMBL" id="SDMP01000009">
    <property type="protein sequence ID" value="RYR38868.1"/>
    <property type="molecule type" value="Genomic_DNA"/>
</dbReference>
<evidence type="ECO:0000313" key="2">
    <source>
        <dbReference type="Proteomes" id="UP000289738"/>
    </source>
</evidence>
<keyword evidence="2" id="KW-1185">Reference proteome</keyword>
<accession>A0A445BJK9</accession>
<dbReference type="AlphaFoldDB" id="A0A445BJK9"/>
<proteinExistence type="predicted"/>
<evidence type="ECO:0000313" key="1">
    <source>
        <dbReference type="EMBL" id="RYR38868.1"/>
    </source>
</evidence>
<comment type="caution">
    <text evidence="1">The sequence shown here is derived from an EMBL/GenBank/DDBJ whole genome shotgun (WGS) entry which is preliminary data.</text>
</comment>
<name>A0A445BJK9_ARAHY</name>
<reference evidence="1 2" key="1">
    <citation type="submission" date="2019-01" db="EMBL/GenBank/DDBJ databases">
        <title>Sequencing of cultivated peanut Arachis hypogaea provides insights into genome evolution and oil improvement.</title>
        <authorList>
            <person name="Chen X."/>
        </authorList>
    </citation>
    <scope>NUCLEOTIDE SEQUENCE [LARGE SCALE GENOMIC DNA]</scope>
    <source>
        <strain evidence="2">cv. Fuhuasheng</strain>
        <tissue evidence="1">Leaves</tissue>
    </source>
</reference>
<dbReference type="Proteomes" id="UP000289738">
    <property type="component" value="Chromosome A09"/>
</dbReference>
<gene>
    <name evidence="1" type="ORF">Ahy_A09g044138</name>
</gene>
<organism evidence="1 2">
    <name type="scientific">Arachis hypogaea</name>
    <name type="common">Peanut</name>
    <dbReference type="NCBI Taxonomy" id="3818"/>
    <lineage>
        <taxon>Eukaryota</taxon>
        <taxon>Viridiplantae</taxon>
        <taxon>Streptophyta</taxon>
        <taxon>Embryophyta</taxon>
        <taxon>Tracheophyta</taxon>
        <taxon>Spermatophyta</taxon>
        <taxon>Magnoliopsida</taxon>
        <taxon>eudicotyledons</taxon>
        <taxon>Gunneridae</taxon>
        <taxon>Pentapetalae</taxon>
        <taxon>rosids</taxon>
        <taxon>fabids</taxon>
        <taxon>Fabales</taxon>
        <taxon>Fabaceae</taxon>
        <taxon>Papilionoideae</taxon>
        <taxon>50 kb inversion clade</taxon>
        <taxon>dalbergioids sensu lato</taxon>
        <taxon>Dalbergieae</taxon>
        <taxon>Pterocarpus clade</taxon>
        <taxon>Arachis</taxon>
    </lineage>
</organism>